<evidence type="ECO:0000259" key="3">
    <source>
        <dbReference type="Pfam" id="PF01695"/>
    </source>
</evidence>
<name>A0A2T1ESA6_9CYAN</name>
<gene>
    <name evidence="4" type="ORF">C7B82_00670</name>
</gene>
<evidence type="ECO:0000256" key="1">
    <source>
        <dbReference type="ARBA" id="ARBA00022741"/>
    </source>
</evidence>
<evidence type="ECO:0000313" key="4">
    <source>
        <dbReference type="EMBL" id="PSB35615.1"/>
    </source>
</evidence>
<dbReference type="InterPro" id="IPR028350">
    <property type="entry name" value="DNAC/IstB-like"/>
</dbReference>
<dbReference type="AlphaFoldDB" id="A0A2T1ESA6"/>
<dbReference type="GO" id="GO:0005524">
    <property type="term" value="F:ATP binding"/>
    <property type="evidence" value="ECO:0007669"/>
    <property type="project" value="UniProtKB-KW"/>
</dbReference>
<dbReference type="Pfam" id="PF01695">
    <property type="entry name" value="IstB_IS21"/>
    <property type="match status" value="1"/>
</dbReference>
<dbReference type="InterPro" id="IPR027417">
    <property type="entry name" value="P-loop_NTPase"/>
</dbReference>
<proteinExistence type="predicted"/>
<dbReference type="InterPro" id="IPR002611">
    <property type="entry name" value="IstB_ATP-bd"/>
</dbReference>
<keyword evidence="1" id="KW-0547">Nucleotide-binding</keyword>
<feature type="domain" description="IstB-like ATP-binding" evidence="3">
    <location>
        <begin position="10"/>
        <end position="241"/>
    </location>
</feature>
<dbReference type="PANTHER" id="PTHR30050:SF4">
    <property type="entry name" value="ATP-BINDING PROTEIN RV3427C IN INSERTION SEQUENCE-RELATED"/>
    <property type="match status" value="1"/>
</dbReference>
<dbReference type="RefSeq" id="WP_106254395.1">
    <property type="nucleotide sequence ID" value="NZ_CAWNSW010000148.1"/>
</dbReference>
<dbReference type="InterPro" id="IPR047661">
    <property type="entry name" value="IstB"/>
</dbReference>
<dbReference type="EMBL" id="PVWK01000007">
    <property type="protein sequence ID" value="PSB35615.1"/>
    <property type="molecule type" value="Genomic_DNA"/>
</dbReference>
<dbReference type="PIRSF" id="PIRSF003073">
    <property type="entry name" value="DNAC_TnpB_IstB"/>
    <property type="match status" value="1"/>
</dbReference>
<reference evidence="4 5" key="2">
    <citation type="submission" date="2018-03" db="EMBL/GenBank/DDBJ databases">
        <title>The ancient ancestry and fast evolution of plastids.</title>
        <authorList>
            <person name="Moore K.R."/>
            <person name="Magnabosco C."/>
            <person name="Momper L."/>
            <person name="Gold D.A."/>
            <person name="Bosak T."/>
            <person name="Fournier G.P."/>
        </authorList>
    </citation>
    <scope>NUCLEOTIDE SEQUENCE [LARGE SCALE GENOMIC DNA]</scope>
    <source>
        <strain evidence="4 5">ULC18</strain>
    </source>
</reference>
<evidence type="ECO:0000313" key="5">
    <source>
        <dbReference type="Proteomes" id="UP000239576"/>
    </source>
</evidence>
<dbReference type="OrthoDB" id="531921at2"/>
<evidence type="ECO:0000256" key="2">
    <source>
        <dbReference type="ARBA" id="ARBA00022840"/>
    </source>
</evidence>
<reference evidence="5" key="1">
    <citation type="submission" date="2018-02" db="EMBL/GenBank/DDBJ databases">
        <authorList>
            <person name="Moore K."/>
            <person name="Momper L."/>
        </authorList>
    </citation>
    <scope>NUCLEOTIDE SEQUENCE [LARGE SCALE GENOMIC DNA]</scope>
    <source>
        <strain evidence="5">ULC18</strain>
    </source>
</reference>
<dbReference type="SUPFAM" id="SSF52540">
    <property type="entry name" value="P-loop containing nucleoside triphosphate hydrolases"/>
    <property type="match status" value="1"/>
</dbReference>
<comment type="caution">
    <text evidence="4">The sequence shown here is derived from an EMBL/GenBank/DDBJ whole genome shotgun (WGS) entry which is preliminary data.</text>
</comment>
<dbReference type="CDD" id="cd00009">
    <property type="entry name" value="AAA"/>
    <property type="match status" value="1"/>
</dbReference>
<dbReference type="Gene3D" id="3.40.50.300">
    <property type="entry name" value="P-loop containing nucleotide triphosphate hydrolases"/>
    <property type="match status" value="1"/>
</dbReference>
<dbReference type="NCBIfam" id="NF038214">
    <property type="entry name" value="IS21_help_AAA"/>
    <property type="match status" value="1"/>
</dbReference>
<keyword evidence="2" id="KW-0067">ATP-binding</keyword>
<dbReference type="GO" id="GO:0006260">
    <property type="term" value="P:DNA replication"/>
    <property type="evidence" value="ECO:0007669"/>
    <property type="project" value="TreeGrafter"/>
</dbReference>
<dbReference type="Proteomes" id="UP000239576">
    <property type="component" value="Unassembled WGS sequence"/>
</dbReference>
<organism evidence="4 5">
    <name type="scientific">Stenomitos frigidus ULC18</name>
    <dbReference type="NCBI Taxonomy" id="2107698"/>
    <lineage>
        <taxon>Bacteria</taxon>
        <taxon>Bacillati</taxon>
        <taxon>Cyanobacteriota</taxon>
        <taxon>Cyanophyceae</taxon>
        <taxon>Leptolyngbyales</taxon>
        <taxon>Leptolyngbyaceae</taxon>
        <taxon>Stenomitos</taxon>
    </lineage>
</organism>
<keyword evidence="5" id="KW-1185">Reference proteome</keyword>
<dbReference type="PANTHER" id="PTHR30050">
    <property type="entry name" value="CHROMOSOMAL REPLICATION INITIATOR PROTEIN DNAA"/>
    <property type="match status" value="1"/>
</dbReference>
<protein>
    <submittedName>
        <fullName evidence="4">AAA family ATPase</fullName>
    </submittedName>
</protein>
<sequence length="250" mass="27736">MNTDIQNLNKLRELRLNAMATAYELQQEQAKLQHLAFDDRFGLLLESEVSTRNSRKLNRLVKSAGFPEVAAFEDYDARASRGLDKALMSTLVNCSWITRKQNLMILGPTGVGKTWLASAFGHQACRLGMTVAFYVANDLFTSIGQAVLDASLPKLKTALYKPNLLILDDFGIGEMSPTAAQVLLDVADRRMRTGSLLLTSQYPSDTWHGFFPDPTVADAVLDRVVHQAHRVQLKGESMRKIRGRAALNLG</sequence>
<accession>A0A2T1ESA6</accession>